<comment type="caution">
    <text evidence="2">The sequence shown here is derived from an EMBL/GenBank/DDBJ whole genome shotgun (WGS) entry which is preliminary data.</text>
</comment>
<gene>
    <name evidence="2" type="ORF">K6Y31_21500</name>
</gene>
<dbReference type="PANTHER" id="PTHR43736">
    <property type="entry name" value="ADP-RIBOSE PYROPHOSPHATASE"/>
    <property type="match status" value="1"/>
</dbReference>
<dbReference type="CDD" id="cd18873">
    <property type="entry name" value="NUDIX_NadM_like"/>
    <property type="match status" value="1"/>
</dbReference>
<dbReference type="GO" id="GO:0016787">
    <property type="term" value="F:hydrolase activity"/>
    <property type="evidence" value="ECO:0007669"/>
    <property type="project" value="UniProtKB-KW"/>
</dbReference>
<dbReference type="RefSeq" id="WP_233055089.1">
    <property type="nucleotide sequence ID" value="NZ_JAIMJA010000045.1"/>
</dbReference>
<dbReference type="EMBL" id="JAIMJA010000045">
    <property type="protein sequence ID" value="MCE2597351.1"/>
    <property type="molecule type" value="Genomic_DNA"/>
</dbReference>
<dbReference type="Proteomes" id="UP001201273">
    <property type="component" value="Unassembled WGS sequence"/>
</dbReference>
<dbReference type="SUPFAM" id="SSF46785">
    <property type="entry name" value="Winged helix' DNA-binding domain"/>
    <property type="match status" value="1"/>
</dbReference>
<sequence>MSQQTEQAYLASYNIKDYDTCLTTVDSVLFTVLNGELYTLLVRRANHPYLAYWGLPGGFIDVQRDVDLTACANRHLAEKTGIIPPYLEQVCSTGSKTRDPRGWSTTVTYYALMAHIQCTTDIDSVDDVQWLPATQALQMELAFDHKQMIEQALERLKQKALYSLVPVYALPETFTLSELQQLHEVILGKSIQSKSFRRRIELANVLEETGELSTQKGKGKRPALYRVKTGAADYRFMRNLEH</sequence>
<organism evidence="2 3">
    <name type="scientific">Motilimonas cestriensis</name>
    <dbReference type="NCBI Taxonomy" id="2742685"/>
    <lineage>
        <taxon>Bacteria</taxon>
        <taxon>Pseudomonadati</taxon>
        <taxon>Pseudomonadota</taxon>
        <taxon>Gammaproteobacteria</taxon>
        <taxon>Alteromonadales</taxon>
        <taxon>Alteromonadales genera incertae sedis</taxon>
        <taxon>Motilimonas</taxon>
    </lineage>
</organism>
<protein>
    <submittedName>
        <fullName evidence="2">NUDIX hydrolase</fullName>
    </submittedName>
</protein>
<dbReference type="InterPro" id="IPR036388">
    <property type="entry name" value="WH-like_DNA-bd_sf"/>
</dbReference>
<dbReference type="PROSITE" id="PS51462">
    <property type="entry name" value="NUDIX"/>
    <property type="match status" value="1"/>
</dbReference>
<reference evidence="2 3" key="1">
    <citation type="journal article" date="2022" name="Environ. Microbiol. Rep.">
        <title>Eco-phylogenetic analyses reveal divergent evolution of vitamin B12 metabolism in the marine bacterial family 'Psychromonadaceae'.</title>
        <authorList>
            <person name="Jin X."/>
            <person name="Yang Y."/>
            <person name="Cao H."/>
            <person name="Gao B."/>
            <person name="Zhao Z."/>
        </authorList>
    </citation>
    <scope>NUCLEOTIDE SEQUENCE [LARGE SCALE GENOMIC DNA]</scope>
    <source>
        <strain evidence="2 3">MKS20</strain>
    </source>
</reference>
<dbReference type="Gene3D" id="1.10.10.10">
    <property type="entry name" value="Winged helix-like DNA-binding domain superfamily/Winged helix DNA-binding domain"/>
    <property type="match status" value="1"/>
</dbReference>
<dbReference type="InterPro" id="IPR054105">
    <property type="entry name" value="WHD_NrtR"/>
</dbReference>
<name>A0ABS8WHW1_9GAMM</name>
<dbReference type="PANTHER" id="PTHR43736:SF4">
    <property type="entry name" value="SLR1690 PROTEIN"/>
    <property type="match status" value="1"/>
</dbReference>
<keyword evidence="3" id="KW-1185">Reference proteome</keyword>
<dbReference type="Pfam" id="PF00293">
    <property type="entry name" value="NUDIX"/>
    <property type="match status" value="1"/>
</dbReference>
<dbReference type="SUPFAM" id="SSF55811">
    <property type="entry name" value="Nudix"/>
    <property type="match status" value="1"/>
</dbReference>
<feature type="domain" description="Nudix hydrolase" evidence="1">
    <location>
        <begin position="23"/>
        <end position="153"/>
    </location>
</feature>
<keyword evidence="2" id="KW-0378">Hydrolase</keyword>
<dbReference type="InterPro" id="IPR036390">
    <property type="entry name" value="WH_DNA-bd_sf"/>
</dbReference>
<dbReference type="InterPro" id="IPR000086">
    <property type="entry name" value="NUDIX_hydrolase_dom"/>
</dbReference>
<dbReference type="InterPro" id="IPR015797">
    <property type="entry name" value="NUDIX_hydrolase-like_dom_sf"/>
</dbReference>
<evidence type="ECO:0000313" key="3">
    <source>
        <dbReference type="Proteomes" id="UP001201273"/>
    </source>
</evidence>
<dbReference type="Gene3D" id="3.90.79.10">
    <property type="entry name" value="Nucleoside Triphosphate Pyrophosphohydrolase"/>
    <property type="match status" value="1"/>
</dbReference>
<dbReference type="Pfam" id="PF21906">
    <property type="entry name" value="WHD_NrtR"/>
    <property type="match status" value="1"/>
</dbReference>
<evidence type="ECO:0000313" key="2">
    <source>
        <dbReference type="EMBL" id="MCE2597351.1"/>
    </source>
</evidence>
<proteinExistence type="predicted"/>
<accession>A0ABS8WHW1</accession>
<evidence type="ECO:0000259" key="1">
    <source>
        <dbReference type="PROSITE" id="PS51462"/>
    </source>
</evidence>